<gene>
    <name evidence="1" type="ORF">NUW58_g4787</name>
</gene>
<keyword evidence="2" id="KW-1185">Reference proteome</keyword>
<name>A0ACC1P6E8_9PEZI</name>
<evidence type="ECO:0000313" key="1">
    <source>
        <dbReference type="EMBL" id="KAJ2986944.1"/>
    </source>
</evidence>
<comment type="caution">
    <text evidence="1">The sequence shown here is derived from an EMBL/GenBank/DDBJ whole genome shotgun (WGS) entry which is preliminary data.</text>
</comment>
<reference evidence="1" key="1">
    <citation type="submission" date="2022-10" db="EMBL/GenBank/DDBJ databases">
        <title>Genome Sequence of Xylaria curta.</title>
        <authorList>
            <person name="Buettner E."/>
        </authorList>
    </citation>
    <scope>NUCLEOTIDE SEQUENCE</scope>
    <source>
        <strain evidence="1">Babe10</strain>
    </source>
</reference>
<sequence>MSPLEGTYTTAPSTDPDDVPIANSARRSTRARKVPHKYNKEYIIPAERTSQTRTAPRANRPKRRAAEAALEQIIPEEAAPLQEQVFASMDINERKEYRGWVELESEPAFFNAMLQDLDAKTLKVQEVFSLDETTLVDLPKPVYGLIFLYEWTNEDESNEAPNACATVALMNIIMNANTVKYGPELEEFRNMTKLLPPPHRGHALDTNDFIRAIHNSVARRNDLLSEDLLLQNQFESASRRNRTPARKKKLSRPSKRDYEPGTYHYIAFVPVDGQVWELDGLENMPLCLGPYARDLPDAWVNIASEAIQKRMRRQNNEFLNFNLLAVCRSPLLTISQSVASILATVKALDINDVWKSFPDDRLARFNLTPI</sequence>
<dbReference type="EMBL" id="JAPDGR010000870">
    <property type="protein sequence ID" value="KAJ2986944.1"/>
    <property type="molecule type" value="Genomic_DNA"/>
</dbReference>
<protein>
    <submittedName>
        <fullName evidence="1">Uncharacterized protein</fullName>
    </submittedName>
</protein>
<organism evidence="1 2">
    <name type="scientific">Xylaria curta</name>
    <dbReference type="NCBI Taxonomy" id="42375"/>
    <lineage>
        <taxon>Eukaryota</taxon>
        <taxon>Fungi</taxon>
        <taxon>Dikarya</taxon>
        <taxon>Ascomycota</taxon>
        <taxon>Pezizomycotina</taxon>
        <taxon>Sordariomycetes</taxon>
        <taxon>Xylariomycetidae</taxon>
        <taxon>Xylariales</taxon>
        <taxon>Xylariaceae</taxon>
        <taxon>Xylaria</taxon>
    </lineage>
</organism>
<proteinExistence type="predicted"/>
<evidence type="ECO:0000313" key="2">
    <source>
        <dbReference type="Proteomes" id="UP001143856"/>
    </source>
</evidence>
<accession>A0ACC1P6E8</accession>
<dbReference type="Proteomes" id="UP001143856">
    <property type="component" value="Unassembled WGS sequence"/>
</dbReference>